<keyword evidence="1" id="KW-0732">Signal</keyword>
<dbReference type="STRING" id="885580.ENSFDAP00000014839"/>
<dbReference type="eggNOG" id="ENOG502RWFM">
    <property type="taxonomic scope" value="Eukaryota"/>
</dbReference>
<dbReference type="GO" id="GO:0061827">
    <property type="term" value="C:sperm head"/>
    <property type="evidence" value="ECO:0007669"/>
    <property type="project" value="TreeGrafter"/>
</dbReference>
<dbReference type="AlphaFoldDB" id="A0A091DGB9"/>
<dbReference type="GO" id="GO:0050829">
    <property type="term" value="P:defense response to Gram-negative bacterium"/>
    <property type="evidence" value="ECO:0007669"/>
    <property type="project" value="InterPro"/>
</dbReference>
<evidence type="ECO:0000313" key="4">
    <source>
        <dbReference type="Proteomes" id="UP000028990"/>
    </source>
</evidence>
<dbReference type="InterPro" id="IPR042930">
    <property type="entry name" value="CST11"/>
</dbReference>
<dbReference type="PANTHER" id="PTHR47886:SF1">
    <property type="entry name" value="CYSTATIN-11"/>
    <property type="match status" value="1"/>
</dbReference>
<evidence type="ECO:0000256" key="1">
    <source>
        <dbReference type="SAM" id="SignalP"/>
    </source>
</evidence>
<dbReference type="GO" id="GO:0005634">
    <property type="term" value="C:nucleus"/>
    <property type="evidence" value="ECO:0007669"/>
    <property type="project" value="TreeGrafter"/>
</dbReference>
<keyword evidence="4" id="KW-1185">Reference proteome</keyword>
<dbReference type="CDD" id="cd00042">
    <property type="entry name" value="CY"/>
    <property type="match status" value="1"/>
</dbReference>
<dbReference type="PANTHER" id="PTHR47886">
    <property type="entry name" value="CYSTATIN-11"/>
    <property type="match status" value="1"/>
</dbReference>
<dbReference type="GO" id="GO:0036126">
    <property type="term" value="C:sperm flagellum"/>
    <property type="evidence" value="ECO:0007669"/>
    <property type="project" value="TreeGrafter"/>
</dbReference>
<dbReference type="InterPro" id="IPR046350">
    <property type="entry name" value="Cystatin_sf"/>
</dbReference>
<evidence type="ECO:0000313" key="3">
    <source>
        <dbReference type="EMBL" id="KFO21836.1"/>
    </source>
</evidence>
<protein>
    <submittedName>
        <fullName evidence="3">Cystatin-11</fullName>
    </submittedName>
</protein>
<feature type="chain" id="PRO_5018644799" evidence="1">
    <location>
        <begin position="23"/>
        <end position="154"/>
    </location>
</feature>
<dbReference type="GO" id="GO:0005737">
    <property type="term" value="C:cytoplasm"/>
    <property type="evidence" value="ECO:0007669"/>
    <property type="project" value="TreeGrafter"/>
</dbReference>
<dbReference type="GO" id="GO:0004869">
    <property type="term" value="F:cysteine-type endopeptidase inhibitor activity"/>
    <property type="evidence" value="ECO:0007669"/>
    <property type="project" value="InterPro"/>
</dbReference>
<dbReference type="Gene3D" id="3.10.450.10">
    <property type="match status" value="1"/>
</dbReference>
<gene>
    <name evidence="3" type="ORF">H920_16774</name>
</gene>
<sequence length="154" mass="17919">MAGPWRALQLLLAILVVLVAFSDQFRKRTFIKVSEETAVHQFVPETLYFLNDQYNRDSDDIHSFRIFRVLQVQSQVTDHLEYHILVEMWRTKCLKPKFSSCAPQEGAQYKEINCYFSVSVNPWAEKYKILKKHCEDSTFPAAASWADPQTPSAQ</sequence>
<proteinExistence type="predicted"/>
<dbReference type="OrthoDB" id="1908104at2759"/>
<dbReference type="SMART" id="SM00043">
    <property type="entry name" value="CY"/>
    <property type="match status" value="1"/>
</dbReference>
<evidence type="ECO:0000259" key="2">
    <source>
        <dbReference type="SMART" id="SM00043"/>
    </source>
</evidence>
<feature type="signal peptide" evidence="1">
    <location>
        <begin position="1"/>
        <end position="22"/>
    </location>
</feature>
<dbReference type="MEROPS" id="I25.027"/>
<dbReference type="SUPFAM" id="SSF54403">
    <property type="entry name" value="Cystatin/monellin"/>
    <property type="match status" value="1"/>
</dbReference>
<name>A0A091DGB9_FUKDA</name>
<dbReference type="InterPro" id="IPR000010">
    <property type="entry name" value="Cystatin_dom"/>
</dbReference>
<feature type="domain" description="Cystatin" evidence="2">
    <location>
        <begin position="29"/>
        <end position="135"/>
    </location>
</feature>
<reference evidence="3 4" key="1">
    <citation type="submission" date="2013-11" db="EMBL/GenBank/DDBJ databases">
        <title>The Damaraland mole rat (Fukomys damarensis) genome and evolution of African mole rats.</title>
        <authorList>
            <person name="Gladyshev V.N."/>
            <person name="Fang X."/>
        </authorList>
    </citation>
    <scope>NUCLEOTIDE SEQUENCE [LARGE SCALE GENOMIC DNA]</scope>
    <source>
        <tissue evidence="3">Liver</tissue>
    </source>
</reference>
<dbReference type="EMBL" id="KN124277">
    <property type="protein sequence ID" value="KFO21836.1"/>
    <property type="molecule type" value="Genomic_DNA"/>
</dbReference>
<dbReference type="Proteomes" id="UP000028990">
    <property type="component" value="Unassembled WGS sequence"/>
</dbReference>
<organism evidence="3 4">
    <name type="scientific">Fukomys damarensis</name>
    <name type="common">Damaraland mole rat</name>
    <name type="synonym">Cryptomys damarensis</name>
    <dbReference type="NCBI Taxonomy" id="885580"/>
    <lineage>
        <taxon>Eukaryota</taxon>
        <taxon>Metazoa</taxon>
        <taxon>Chordata</taxon>
        <taxon>Craniata</taxon>
        <taxon>Vertebrata</taxon>
        <taxon>Euteleostomi</taxon>
        <taxon>Mammalia</taxon>
        <taxon>Eutheria</taxon>
        <taxon>Euarchontoglires</taxon>
        <taxon>Glires</taxon>
        <taxon>Rodentia</taxon>
        <taxon>Hystricomorpha</taxon>
        <taxon>Bathyergidae</taxon>
        <taxon>Fukomys</taxon>
    </lineage>
</organism>
<dbReference type="Pfam" id="PF00031">
    <property type="entry name" value="Cystatin"/>
    <property type="match status" value="1"/>
</dbReference>
<accession>A0A091DGB9</accession>
<dbReference type="OMA" id="NCVPQEG"/>